<proteinExistence type="predicted"/>
<dbReference type="Proteomes" id="UP000324629">
    <property type="component" value="Unassembled WGS sequence"/>
</dbReference>
<organism evidence="1 2">
    <name type="scientific">Paragonimus westermani</name>
    <dbReference type="NCBI Taxonomy" id="34504"/>
    <lineage>
        <taxon>Eukaryota</taxon>
        <taxon>Metazoa</taxon>
        <taxon>Spiralia</taxon>
        <taxon>Lophotrochozoa</taxon>
        <taxon>Platyhelminthes</taxon>
        <taxon>Trematoda</taxon>
        <taxon>Digenea</taxon>
        <taxon>Plagiorchiida</taxon>
        <taxon>Troglotremata</taxon>
        <taxon>Troglotrematidae</taxon>
        <taxon>Paragonimus</taxon>
    </lineage>
</organism>
<comment type="caution">
    <text evidence="1">The sequence shown here is derived from an EMBL/GenBank/DDBJ whole genome shotgun (WGS) entry which is preliminary data.</text>
</comment>
<reference evidence="1 2" key="1">
    <citation type="journal article" date="2019" name="Gigascience">
        <title>Whole-genome sequence of the oriental lung fluke Paragonimus westermani.</title>
        <authorList>
            <person name="Oey H."/>
            <person name="Zakrzewski M."/>
            <person name="Narain K."/>
            <person name="Devi K.R."/>
            <person name="Agatsuma T."/>
            <person name="Nawaratna S."/>
            <person name="Gobert G.N."/>
            <person name="Jones M.K."/>
            <person name="Ragan M.A."/>
            <person name="McManus D.P."/>
            <person name="Krause L."/>
        </authorList>
    </citation>
    <scope>NUCLEOTIDE SEQUENCE [LARGE SCALE GENOMIC DNA]</scope>
    <source>
        <strain evidence="1 2">IND2009</strain>
    </source>
</reference>
<dbReference type="EMBL" id="QNGE01000196">
    <property type="protein sequence ID" value="KAA3681472.1"/>
    <property type="molecule type" value="Genomic_DNA"/>
</dbReference>
<dbReference type="InterPro" id="IPR012337">
    <property type="entry name" value="RNaseH-like_sf"/>
</dbReference>
<accession>A0A5J4P1T8</accession>
<keyword evidence="2" id="KW-1185">Reference proteome</keyword>
<dbReference type="SUPFAM" id="SSF53098">
    <property type="entry name" value="Ribonuclease H-like"/>
    <property type="match status" value="1"/>
</dbReference>
<evidence type="ECO:0000313" key="2">
    <source>
        <dbReference type="Proteomes" id="UP000324629"/>
    </source>
</evidence>
<evidence type="ECO:0000313" key="1">
    <source>
        <dbReference type="EMBL" id="KAA3681472.1"/>
    </source>
</evidence>
<sequence>MSNQEAFAITSSFVTEWVACFGIPIQLHSDQGVAFESRLLEQTVERLNVVHKISAQHQSKSQHYQRSCYNRRASGPVYRIGDYAQTKATIGGCPKIPSSVARSICNCAHDVIHFIRNSRHHKSNGGCPYDISQSVEASQNVGGS</sequence>
<dbReference type="AlphaFoldDB" id="A0A5J4P1T8"/>
<dbReference type="GO" id="GO:0003676">
    <property type="term" value="F:nucleic acid binding"/>
    <property type="evidence" value="ECO:0007669"/>
    <property type="project" value="InterPro"/>
</dbReference>
<name>A0A5J4P1T8_9TREM</name>
<dbReference type="InterPro" id="IPR036397">
    <property type="entry name" value="RNaseH_sf"/>
</dbReference>
<evidence type="ECO:0008006" key="3">
    <source>
        <dbReference type="Google" id="ProtNLM"/>
    </source>
</evidence>
<gene>
    <name evidence="1" type="ORF">DEA37_0013838</name>
</gene>
<dbReference type="Gene3D" id="3.30.420.10">
    <property type="entry name" value="Ribonuclease H-like superfamily/Ribonuclease H"/>
    <property type="match status" value="1"/>
</dbReference>
<protein>
    <recommendedName>
        <fullName evidence="3">Integrase catalytic domain-containing protein</fullName>
    </recommendedName>
</protein>